<dbReference type="Pfam" id="PF08991">
    <property type="entry name" value="CMC4"/>
    <property type="match status" value="1"/>
</dbReference>
<comment type="similarity">
    <text evidence="2">Belongs to the CMC4 family.</text>
</comment>
<dbReference type="PROSITE" id="PS51808">
    <property type="entry name" value="CHCH"/>
    <property type="match status" value="1"/>
</dbReference>
<evidence type="ECO:0000256" key="5">
    <source>
        <dbReference type="PIRSR" id="PIRSR627179-50"/>
    </source>
</evidence>
<feature type="disulfide bond" evidence="5">
    <location>
        <begin position="36"/>
        <end position="49"/>
    </location>
</feature>
<comment type="caution">
    <text evidence="6">The sequence shown here is derived from an EMBL/GenBank/DDBJ whole genome shotgun (WGS) entry which is preliminary data.</text>
</comment>
<dbReference type="SUPFAM" id="SSF47072">
    <property type="entry name" value="Cysteine alpha-hairpin motif"/>
    <property type="match status" value="1"/>
</dbReference>
<comment type="subcellular location">
    <subcellularLocation>
        <location evidence="1">Mitochondrion</location>
    </subcellularLocation>
</comment>
<dbReference type="EMBL" id="JAVRJZ010000119">
    <property type="protein sequence ID" value="KAK2703098.1"/>
    <property type="molecule type" value="Genomic_DNA"/>
</dbReference>
<keyword evidence="7" id="KW-1185">Reference proteome</keyword>
<evidence type="ECO:0000313" key="6">
    <source>
        <dbReference type="EMBL" id="KAK2703098.1"/>
    </source>
</evidence>
<accession>A0AA88H6Y4</accession>
<evidence type="ECO:0000256" key="3">
    <source>
        <dbReference type="ARBA" id="ARBA00023128"/>
    </source>
</evidence>
<proteinExistence type="inferred from homology"/>
<feature type="disulfide bond" evidence="5">
    <location>
        <begin position="4"/>
        <end position="35"/>
    </location>
</feature>
<dbReference type="PANTHER" id="PTHR15590">
    <property type="entry name" value="CX9C MOTIF-CONTAINING PROTEIN 4"/>
    <property type="match status" value="1"/>
</dbReference>
<evidence type="ECO:0000313" key="7">
    <source>
        <dbReference type="Proteomes" id="UP001187531"/>
    </source>
</evidence>
<name>A0AA88H6Y4_ARTSF</name>
<gene>
    <name evidence="6" type="ORF">QYM36_018376</name>
</gene>
<dbReference type="InterPro" id="IPR027179">
    <property type="entry name" value="CMC4"/>
</dbReference>
<dbReference type="Proteomes" id="UP001187531">
    <property type="component" value="Unassembled WGS sequence"/>
</dbReference>
<sequence length="90" mass="10554">MDPCKNHACDIQICLKANDYREERCKKFMDYMLDCCEKWIDQPHISESCKGFKHAVIQRINSKKALSFPIVFQGTPKRRPKSQQESLDFG</sequence>
<reference evidence="6" key="1">
    <citation type="submission" date="2023-07" db="EMBL/GenBank/DDBJ databases">
        <title>Chromosome-level genome assembly of Artemia franciscana.</title>
        <authorList>
            <person name="Jo E."/>
        </authorList>
    </citation>
    <scope>NUCLEOTIDE SEQUENCE</scope>
    <source>
        <tissue evidence="6">Whole body</tissue>
    </source>
</reference>
<keyword evidence="3" id="KW-0496">Mitochondrion</keyword>
<dbReference type="AlphaFoldDB" id="A0AA88H6Y4"/>
<dbReference type="GO" id="GO:0005739">
    <property type="term" value="C:mitochondrion"/>
    <property type="evidence" value="ECO:0007669"/>
    <property type="project" value="UniProtKB-SubCell"/>
</dbReference>
<dbReference type="Gene3D" id="1.10.287.1130">
    <property type="entry name" value="CytochromE C oxidase copper chaperone"/>
    <property type="match status" value="1"/>
</dbReference>
<dbReference type="PANTHER" id="PTHR15590:SF0">
    <property type="entry name" value="CX9C MOTIF-CONTAINING PROTEIN 4"/>
    <property type="match status" value="1"/>
</dbReference>
<evidence type="ECO:0000256" key="2">
    <source>
        <dbReference type="ARBA" id="ARBA00009858"/>
    </source>
</evidence>
<feature type="disulfide bond" evidence="5">
    <location>
        <begin position="14"/>
        <end position="25"/>
    </location>
</feature>
<keyword evidence="4 5" id="KW-1015">Disulfide bond</keyword>
<organism evidence="6 7">
    <name type="scientific">Artemia franciscana</name>
    <name type="common">Brine shrimp</name>
    <name type="synonym">Artemia sanfranciscana</name>
    <dbReference type="NCBI Taxonomy" id="6661"/>
    <lineage>
        <taxon>Eukaryota</taxon>
        <taxon>Metazoa</taxon>
        <taxon>Ecdysozoa</taxon>
        <taxon>Arthropoda</taxon>
        <taxon>Crustacea</taxon>
        <taxon>Branchiopoda</taxon>
        <taxon>Anostraca</taxon>
        <taxon>Artemiidae</taxon>
        <taxon>Artemia</taxon>
    </lineage>
</organism>
<evidence type="ECO:0000256" key="1">
    <source>
        <dbReference type="ARBA" id="ARBA00004173"/>
    </source>
</evidence>
<dbReference type="InterPro" id="IPR009069">
    <property type="entry name" value="Cys_alpha_HP_mot_SF"/>
</dbReference>
<protein>
    <recommendedName>
        <fullName evidence="8">Cx9C motif-containing protein 4, mitochondrial</fullName>
    </recommendedName>
</protein>
<evidence type="ECO:0008006" key="8">
    <source>
        <dbReference type="Google" id="ProtNLM"/>
    </source>
</evidence>
<evidence type="ECO:0000256" key="4">
    <source>
        <dbReference type="ARBA" id="ARBA00023157"/>
    </source>
</evidence>